<evidence type="ECO:0000259" key="11">
    <source>
        <dbReference type="PROSITE" id="PS50110"/>
    </source>
</evidence>
<dbReference type="SUPFAM" id="SSF55874">
    <property type="entry name" value="ATPase domain of HSP90 chaperone/DNA topoisomerase II/histidine kinase"/>
    <property type="match status" value="1"/>
</dbReference>
<dbReference type="InterPro" id="IPR036890">
    <property type="entry name" value="HATPase_C_sf"/>
</dbReference>
<feature type="modified residue" description="4-aspartylphosphate" evidence="8">
    <location>
        <position position="687"/>
    </location>
</feature>
<dbReference type="GO" id="GO:0000155">
    <property type="term" value="F:phosphorelay sensor kinase activity"/>
    <property type="evidence" value="ECO:0007669"/>
    <property type="project" value="InterPro"/>
</dbReference>
<comment type="catalytic activity">
    <reaction evidence="1">
        <text>ATP + protein L-histidine = ADP + protein N-phospho-L-histidine.</text>
        <dbReference type="EC" id="2.7.13.3"/>
    </reaction>
</comment>
<dbReference type="Gene3D" id="3.30.450.350">
    <property type="entry name" value="CHASE domain"/>
    <property type="match status" value="1"/>
</dbReference>
<evidence type="ECO:0000256" key="8">
    <source>
        <dbReference type="PROSITE-ProRule" id="PRU00169"/>
    </source>
</evidence>
<gene>
    <name evidence="13" type="ORF">C7I55_12245</name>
</gene>
<dbReference type="Gene3D" id="3.40.50.2300">
    <property type="match status" value="1"/>
</dbReference>
<dbReference type="InterPro" id="IPR011006">
    <property type="entry name" value="CheY-like_superfamily"/>
</dbReference>
<reference evidence="13 14" key="1">
    <citation type="submission" date="2018-03" db="EMBL/GenBank/DDBJ databases">
        <title>The draft genome of Sphingosinicella sp. GL-C-18.</title>
        <authorList>
            <person name="Liu L."/>
            <person name="Li L."/>
            <person name="Liang L."/>
            <person name="Zhang X."/>
            <person name="Wang T."/>
        </authorList>
    </citation>
    <scope>NUCLEOTIDE SEQUENCE [LARGE SCALE GENOMIC DNA]</scope>
    <source>
        <strain evidence="13 14">GL-C-18</strain>
    </source>
</reference>
<keyword evidence="13" id="KW-0808">Transferase</keyword>
<dbReference type="SMART" id="SM00387">
    <property type="entry name" value="HATPase_c"/>
    <property type="match status" value="1"/>
</dbReference>
<dbReference type="PROSITE" id="PS50110">
    <property type="entry name" value="RESPONSE_REGULATORY"/>
    <property type="match status" value="1"/>
</dbReference>
<keyword evidence="6 9" id="KW-1133">Transmembrane helix</keyword>
<feature type="transmembrane region" description="Helical" evidence="9">
    <location>
        <begin position="24"/>
        <end position="46"/>
    </location>
</feature>
<evidence type="ECO:0000259" key="10">
    <source>
        <dbReference type="PROSITE" id="PS50109"/>
    </source>
</evidence>
<dbReference type="Pfam" id="PF00072">
    <property type="entry name" value="Response_reg"/>
    <property type="match status" value="1"/>
</dbReference>
<evidence type="ECO:0000256" key="3">
    <source>
        <dbReference type="ARBA" id="ARBA00012438"/>
    </source>
</evidence>
<evidence type="ECO:0000256" key="4">
    <source>
        <dbReference type="ARBA" id="ARBA00022553"/>
    </source>
</evidence>
<dbReference type="PRINTS" id="PR00344">
    <property type="entry name" value="BCTRLSENSOR"/>
</dbReference>
<dbReference type="InterPro" id="IPR004358">
    <property type="entry name" value="Sig_transdc_His_kin-like_C"/>
</dbReference>
<evidence type="ECO:0000313" key="13">
    <source>
        <dbReference type="EMBL" id="PSJ39387.1"/>
    </source>
</evidence>
<dbReference type="Pfam" id="PF02518">
    <property type="entry name" value="HATPase_c"/>
    <property type="match status" value="1"/>
</dbReference>
<dbReference type="PROSITE" id="PS50839">
    <property type="entry name" value="CHASE"/>
    <property type="match status" value="1"/>
</dbReference>
<dbReference type="PROSITE" id="PS50109">
    <property type="entry name" value="HIS_KIN"/>
    <property type="match status" value="1"/>
</dbReference>
<evidence type="ECO:0000256" key="5">
    <source>
        <dbReference type="ARBA" id="ARBA00022692"/>
    </source>
</evidence>
<dbReference type="InterPro" id="IPR003661">
    <property type="entry name" value="HisK_dim/P_dom"/>
</dbReference>
<comment type="subcellular location">
    <subcellularLocation>
        <location evidence="2">Membrane</location>
    </subcellularLocation>
</comment>
<dbReference type="InterPro" id="IPR001789">
    <property type="entry name" value="Sig_transdc_resp-reg_receiver"/>
</dbReference>
<evidence type="ECO:0000259" key="12">
    <source>
        <dbReference type="PROSITE" id="PS50839"/>
    </source>
</evidence>
<dbReference type="SUPFAM" id="SSF47384">
    <property type="entry name" value="Homodimeric domain of signal transducing histidine kinase"/>
    <property type="match status" value="1"/>
</dbReference>
<evidence type="ECO:0000256" key="2">
    <source>
        <dbReference type="ARBA" id="ARBA00004370"/>
    </source>
</evidence>
<dbReference type="EC" id="2.7.13.3" evidence="3"/>
<dbReference type="SMART" id="SM00388">
    <property type="entry name" value="HisKA"/>
    <property type="match status" value="1"/>
</dbReference>
<keyword evidence="4 8" id="KW-0597">Phosphoprotein</keyword>
<dbReference type="AlphaFoldDB" id="A0A2P7QN54"/>
<dbReference type="InterPro" id="IPR036097">
    <property type="entry name" value="HisK_dim/P_sf"/>
</dbReference>
<dbReference type="SMART" id="SM01079">
    <property type="entry name" value="CHASE"/>
    <property type="match status" value="1"/>
</dbReference>
<dbReference type="Pfam" id="PF03924">
    <property type="entry name" value="CHASE"/>
    <property type="match status" value="1"/>
</dbReference>
<dbReference type="PANTHER" id="PTHR43065">
    <property type="entry name" value="SENSOR HISTIDINE KINASE"/>
    <property type="match status" value="1"/>
</dbReference>
<evidence type="ECO:0000256" key="7">
    <source>
        <dbReference type="ARBA" id="ARBA00023136"/>
    </source>
</evidence>
<dbReference type="InterPro" id="IPR003594">
    <property type="entry name" value="HATPase_dom"/>
</dbReference>
<feature type="domain" description="Response regulatory" evidence="11">
    <location>
        <begin position="637"/>
        <end position="752"/>
    </location>
</feature>
<dbReference type="InterPro" id="IPR006189">
    <property type="entry name" value="CHASE_dom"/>
</dbReference>
<feature type="domain" description="CHASE" evidence="12">
    <location>
        <begin position="157"/>
        <end position="297"/>
    </location>
</feature>
<dbReference type="EMBL" id="PXYI01000004">
    <property type="protein sequence ID" value="PSJ39387.1"/>
    <property type="molecule type" value="Genomic_DNA"/>
</dbReference>
<dbReference type="InterPro" id="IPR005467">
    <property type="entry name" value="His_kinase_dom"/>
</dbReference>
<sequence length="767" mass="83361">MSRRGVDGAQTPDSRNFMTFVRRYAAPLLALLIGLAGTISAALLTAQAEAGRRQARFEGLANSAVAAIENRMLGQLALLRGAAGLFLATGEVSRDDFRAYVGRLRLEQNHPGVLAIGYAAHAPDRAMLAALAAQSRTRDVPTLRLWPEGERPELSAILYLEPLNRLNRAALGYDMLSESTRRTAMLAAARAGNTRTTGKVRLVQEIDPVKQPGFLIYTPMFRSGDGTLQGWVYSPLRAYDLFGAIFARRDLTDLVVEVFDGAIGDAHLLYRSRIPQAGAGQVAIRQIDVAGRPWLIRLSSTERFDEGSPLLLGLLVGVAGTLISILFAALMLQQVRARAETEREVRVRTAELREANVRLRDEATARKDAEAQVRQMQKIEAVGQLTGGIAHDFNNMLAVIVGNLDMAERRASEPAGLARAIANARQGADKAAELTRRLLAFGRRQPLSPRVIDANQLVAGMSKLLRRTLGERVKLETVLAGGLWRAHADPAQLDNAIVNLAINGRDAMPDGGALTVETANCRLDESYVRTHEMDLVPGQYVLIAVSDTGCGMPPEIAARALEPFFTTKEVGRGTGLGLSQVYGFVKQSAGHLKIYSEPGQGTTIKIYLPRYQGSEAPVEPTRSVPDPALPRARPGETILLAEDEPRVREMSVETLRELGYRVLAASHGVAALAILDQEPDVRLLFTDVVMPEMDGRRLAEAALARRPDLKILYTTGYTPNAIVHHGRLDDGVALLQKPYSAHQLARKVRDMLDGADHAASTAIRGNS</sequence>
<name>A0A2P7QN54_9SPHN</name>
<evidence type="ECO:0000256" key="1">
    <source>
        <dbReference type="ARBA" id="ARBA00000085"/>
    </source>
</evidence>
<keyword evidence="13" id="KW-0418">Kinase</keyword>
<keyword evidence="5 9" id="KW-0812">Transmembrane</keyword>
<dbReference type="InterPro" id="IPR042240">
    <property type="entry name" value="CHASE_sf"/>
</dbReference>
<feature type="domain" description="Histidine kinase" evidence="10">
    <location>
        <begin position="388"/>
        <end position="612"/>
    </location>
</feature>
<dbReference type="Gene3D" id="1.10.287.130">
    <property type="match status" value="1"/>
</dbReference>
<feature type="transmembrane region" description="Helical" evidence="9">
    <location>
        <begin position="310"/>
        <end position="332"/>
    </location>
</feature>
<proteinExistence type="predicted"/>
<dbReference type="Proteomes" id="UP000241167">
    <property type="component" value="Unassembled WGS sequence"/>
</dbReference>
<evidence type="ECO:0000256" key="9">
    <source>
        <dbReference type="SAM" id="Phobius"/>
    </source>
</evidence>
<dbReference type="GO" id="GO:0016020">
    <property type="term" value="C:membrane"/>
    <property type="evidence" value="ECO:0007669"/>
    <property type="project" value="UniProtKB-SubCell"/>
</dbReference>
<dbReference type="SMART" id="SM00448">
    <property type="entry name" value="REC"/>
    <property type="match status" value="1"/>
</dbReference>
<evidence type="ECO:0000256" key="6">
    <source>
        <dbReference type="ARBA" id="ARBA00022989"/>
    </source>
</evidence>
<comment type="caution">
    <text evidence="13">The sequence shown here is derived from an EMBL/GenBank/DDBJ whole genome shotgun (WGS) entry which is preliminary data.</text>
</comment>
<dbReference type="PANTHER" id="PTHR43065:SF49">
    <property type="entry name" value="HISTIDINE KINASE"/>
    <property type="match status" value="1"/>
</dbReference>
<protein>
    <recommendedName>
        <fullName evidence="3">histidine kinase</fullName>
        <ecNumber evidence="3">2.7.13.3</ecNumber>
    </recommendedName>
</protein>
<dbReference type="SUPFAM" id="SSF52172">
    <property type="entry name" value="CheY-like"/>
    <property type="match status" value="1"/>
</dbReference>
<dbReference type="Gene3D" id="3.30.565.10">
    <property type="entry name" value="Histidine kinase-like ATPase, C-terminal domain"/>
    <property type="match status" value="1"/>
</dbReference>
<accession>A0A2P7QN54</accession>
<organism evidence="13 14">
    <name type="scientific">Allosphingosinicella deserti</name>
    <dbReference type="NCBI Taxonomy" id="2116704"/>
    <lineage>
        <taxon>Bacteria</taxon>
        <taxon>Pseudomonadati</taxon>
        <taxon>Pseudomonadota</taxon>
        <taxon>Alphaproteobacteria</taxon>
        <taxon>Sphingomonadales</taxon>
        <taxon>Sphingomonadaceae</taxon>
        <taxon>Allosphingosinicella</taxon>
    </lineage>
</organism>
<keyword evidence="14" id="KW-1185">Reference proteome</keyword>
<evidence type="ECO:0000313" key="14">
    <source>
        <dbReference type="Proteomes" id="UP000241167"/>
    </source>
</evidence>
<keyword evidence="7 9" id="KW-0472">Membrane</keyword>